<dbReference type="PROSITE" id="PS51450">
    <property type="entry name" value="LRR"/>
    <property type="match status" value="2"/>
</dbReference>
<evidence type="ECO:0000256" key="9">
    <source>
        <dbReference type="ARBA" id="ARBA00037847"/>
    </source>
</evidence>
<dbReference type="InterPro" id="IPR001611">
    <property type="entry name" value="Leu-rich_rpt"/>
</dbReference>
<dbReference type="Pfam" id="PF13516">
    <property type="entry name" value="LRR_6"/>
    <property type="match status" value="2"/>
</dbReference>
<dbReference type="VEuPathDB" id="TriTrypDB:LdCL_290028500"/>
<keyword evidence="8" id="KW-0325">Glycoprotein</keyword>
<dbReference type="Gene3D" id="3.80.10.10">
    <property type="entry name" value="Ribonuclease Inhibitor"/>
    <property type="match status" value="2"/>
</dbReference>
<dbReference type="SUPFAM" id="SSF52047">
    <property type="entry name" value="RNI-like"/>
    <property type="match status" value="1"/>
</dbReference>
<keyword evidence="3" id="KW-0812">Transmembrane</keyword>
<reference evidence="11" key="1">
    <citation type="submission" date="2019-02" db="EMBL/GenBank/DDBJ databases">
        <title>FDA dAtabase for Regulatory Grade micrObial Sequences (FDA-ARGOS): Supporting development and validation of Infectious Disease Dx tests.</title>
        <authorList>
            <person name="Duncan R."/>
            <person name="Fisher C."/>
            <person name="Tallon L."/>
            <person name="Sadzewicz L."/>
            <person name="Sengamalay N."/>
            <person name="Ott S."/>
            <person name="Godinez A."/>
            <person name="Nagaraj S."/>
            <person name="Vavikolanu K."/>
            <person name="Vyas G."/>
            <person name="Nadendla S."/>
            <person name="Aluvathingal J."/>
            <person name="Sichtig H."/>
        </authorList>
    </citation>
    <scope>NUCLEOTIDE SEQUENCE [LARGE SCALE GENOMIC DNA]</scope>
    <source>
        <strain evidence="11">FDAARGOS_360</strain>
    </source>
</reference>
<dbReference type="SMART" id="SM00364">
    <property type="entry name" value="LRR_BAC"/>
    <property type="match status" value="4"/>
</dbReference>
<accession>A0A504XQ62</accession>
<dbReference type="PANTHER" id="PTHR48052:SF8">
    <property type="entry name" value="LRR RECEPTOR-LIKE SERINE_THREONINE-PROTEIN KINASE FLS2"/>
    <property type="match status" value="1"/>
</dbReference>
<dbReference type="GO" id="GO:0012505">
    <property type="term" value="C:endomembrane system"/>
    <property type="evidence" value="ECO:0007669"/>
    <property type="project" value="UniProtKB-SubCell"/>
</dbReference>
<dbReference type="VEuPathDB" id="TriTrypDB:LdBPK_292240.1"/>
<name>A0A504XQ62_LEIDO</name>
<comment type="subcellular location">
    <subcellularLocation>
        <location evidence="1">Cell membrane</location>
    </subcellularLocation>
    <subcellularLocation>
        <location evidence="9">Endomembrane system</location>
        <topology evidence="9">Single-pass membrane protein</topology>
    </subcellularLocation>
</comment>
<keyword evidence="6" id="KW-0472">Membrane</keyword>
<evidence type="ECO:0000313" key="10">
    <source>
        <dbReference type="EMBL" id="TPP50683.1"/>
    </source>
</evidence>
<proteinExistence type="predicted"/>
<dbReference type="Proteomes" id="UP000318821">
    <property type="component" value="Unassembled WGS sequence"/>
</dbReference>
<keyword evidence="2" id="KW-1003">Cell membrane</keyword>
<dbReference type="SUPFAM" id="SSF52058">
    <property type="entry name" value="L domain-like"/>
    <property type="match status" value="1"/>
</dbReference>
<evidence type="ECO:0000256" key="6">
    <source>
        <dbReference type="ARBA" id="ARBA00023136"/>
    </source>
</evidence>
<protein>
    <submittedName>
        <fullName evidence="10">Uncharacterized protein</fullName>
    </submittedName>
</protein>
<dbReference type="PANTHER" id="PTHR48052">
    <property type="entry name" value="UNNAMED PRODUCT"/>
    <property type="match status" value="1"/>
</dbReference>
<dbReference type="VEuPathDB" id="TriTrypDB:LDHU3_29.3320"/>
<sequence>MNAATVMMARGPFFPAKTRMSAKDRYESVLALQSLQRAIDDPELQKEVESALKDTTRGFDMCRSALYRCNRVTGALEEAVIEGMRDGTVKWDEYPKSVKRIRITDSRLRQPLVLSSLPANLEEFVATNVEWESDSILQAPGSGEGGVVKGPLAHLRVLQCDNCALVKAEVTTTTPQLEWLQVLSLSGNPDLFIDLRELPRNLQSLQLSYTQLAHSTVREVLETAPAFLSLLNISFTGVALTLDMLPSARNQLKALDVSGLESNNPGSPLSLSQLQSACGESGFSLAELYLTRCSLTGTLPHLRNCTKLKVMDVSHNLLDGAVFAQLPENIELLRLNNNAIQGGLRTSELPRTLRSLDLSENHFTGEVDLSALPPQLQYLNIGHNHFSGQVNLTQLPESVKFRARVSVRRRWRRTYPRKDENAGRMTRLDGRRLVLDDEDLAVAQQRQSLTGFYEVVLSSRMNTATVMMARGPFFPAKTRMSAKDRYESVLALQSLQRAIDDPELQKEVESALKDTTRGFDMCRSALYRCNRVTGALEEAVIEGMRDGTVKWDEYPKSVKRIRITDSRLRQPLVLSSLPANLEEFVATNVEWESDSILQAPGSGEGGVVKGPLAHLRVLQCDNCALVKAEVTTTTPQLEWLQVLSLSGNPDLFIDLRELPRNLQSLQLSYTQLAHSTVREVLETAPAFLSLLNISFTGVALTLDMLPSARNQLKALDVSGLESNNPGSPLSLSQLQSACGESGFSLAELYLTRCSLTGTLPHLRNCTKLKVMDVSHNLLDGAVFAQLPENIELLRLNNNAIQGGLRTSELPRTLRSLDLSENHFTGEVDLSALPPQLQYLNIGHNHFSGQVNLTQLPESVKFVYMEYNNFTGAADLVDLPLGIRFIMVHHNNWDYLMPAP</sequence>
<keyword evidence="5" id="KW-1133">Transmembrane helix</keyword>
<evidence type="ECO:0000256" key="7">
    <source>
        <dbReference type="ARBA" id="ARBA00023170"/>
    </source>
</evidence>
<dbReference type="GO" id="GO:0005886">
    <property type="term" value="C:plasma membrane"/>
    <property type="evidence" value="ECO:0007669"/>
    <property type="project" value="UniProtKB-SubCell"/>
</dbReference>
<evidence type="ECO:0000256" key="5">
    <source>
        <dbReference type="ARBA" id="ARBA00022989"/>
    </source>
</evidence>
<gene>
    <name evidence="10" type="ORF">CGC20_24980</name>
</gene>
<organism evidence="10 11">
    <name type="scientific">Leishmania donovani</name>
    <dbReference type="NCBI Taxonomy" id="5661"/>
    <lineage>
        <taxon>Eukaryota</taxon>
        <taxon>Discoba</taxon>
        <taxon>Euglenozoa</taxon>
        <taxon>Kinetoplastea</taxon>
        <taxon>Metakinetoplastina</taxon>
        <taxon>Trypanosomatida</taxon>
        <taxon>Trypanosomatidae</taxon>
        <taxon>Leishmaniinae</taxon>
        <taxon>Leishmania</taxon>
    </lineage>
</organism>
<dbReference type="AlphaFoldDB" id="A0A504XQ62"/>
<comment type="caution">
    <text evidence="10">The sequence shown here is derived from an EMBL/GenBank/DDBJ whole genome shotgun (WGS) entry which is preliminary data.</text>
</comment>
<keyword evidence="4" id="KW-0732">Signal</keyword>
<evidence type="ECO:0000256" key="8">
    <source>
        <dbReference type="ARBA" id="ARBA00023180"/>
    </source>
</evidence>
<evidence type="ECO:0000256" key="1">
    <source>
        <dbReference type="ARBA" id="ARBA00004236"/>
    </source>
</evidence>
<keyword evidence="7" id="KW-0675">Receptor</keyword>
<evidence type="ECO:0000256" key="3">
    <source>
        <dbReference type="ARBA" id="ARBA00022692"/>
    </source>
</evidence>
<evidence type="ECO:0000313" key="11">
    <source>
        <dbReference type="Proteomes" id="UP000318821"/>
    </source>
</evidence>
<dbReference type="InterPro" id="IPR032675">
    <property type="entry name" value="LRR_dom_sf"/>
</dbReference>
<evidence type="ECO:0000256" key="4">
    <source>
        <dbReference type="ARBA" id="ARBA00022729"/>
    </source>
</evidence>
<evidence type="ECO:0000256" key="2">
    <source>
        <dbReference type="ARBA" id="ARBA00022475"/>
    </source>
</evidence>
<dbReference type="EMBL" id="RHLD01000010">
    <property type="protein sequence ID" value="TPP50683.1"/>
    <property type="molecule type" value="Genomic_DNA"/>
</dbReference>